<reference evidence="7" key="1">
    <citation type="submission" date="2022-03" db="EMBL/GenBank/DDBJ databases">
        <authorList>
            <person name="Sayadi A."/>
        </authorList>
    </citation>
    <scope>NUCLEOTIDE SEQUENCE</scope>
</reference>
<dbReference type="PANTHER" id="PTHR16515:SF54">
    <property type="entry name" value="GROWTH FACTOR-INDEPENDENT 1B TRANSCRIPTION REPRESSOR"/>
    <property type="match status" value="1"/>
</dbReference>
<feature type="domain" description="C2H2-type" evidence="6">
    <location>
        <begin position="286"/>
        <end position="313"/>
    </location>
</feature>
<dbReference type="InterPro" id="IPR013087">
    <property type="entry name" value="Znf_C2H2_type"/>
</dbReference>
<evidence type="ECO:0000256" key="3">
    <source>
        <dbReference type="ARBA" id="ARBA00022833"/>
    </source>
</evidence>
<evidence type="ECO:0000313" key="7">
    <source>
        <dbReference type="EMBL" id="CAH2011307.1"/>
    </source>
</evidence>
<feature type="compositionally biased region" description="Basic and acidic residues" evidence="5">
    <location>
        <begin position="78"/>
        <end position="88"/>
    </location>
</feature>
<dbReference type="SMART" id="SM00355">
    <property type="entry name" value="ZnF_C2H2"/>
    <property type="match status" value="3"/>
</dbReference>
<dbReference type="FunFam" id="3.30.160.60:FF:000208">
    <property type="entry name" value="zinc finger protein Gfi-1b"/>
    <property type="match status" value="1"/>
</dbReference>
<evidence type="ECO:0000256" key="1">
    <source>
        <dbReference type="ARBA" id="ARBA00022723"/>
    </source>
</evidence>
<gene>
    <name evidence="7" type="ORF">ACAOBT_LOCUS32106</name>
</gene>
<evidence type="ECO:0000313" key="8">
    <source>
        <dbReference type="Proteomes" id="UP001152888"/>
    </source>
</evidence>
<dbReference type="SUPFAM" id="SSF57667">
    <property type="entry name" value="beta-beta-alpha zinc fingers"/>
    <property type="match status" value="2"/>
</dbReference>
<accession>A0A9P0MC93</accession>
<proteinExistence type="predicted"/>
<dbReference type="Proteomes" id="UP001152888">
    <property type="component" value="Unassembled WGS sequence"/>
</dbReference>
<dbReference type="InterPro" id="IPR036236">
    <property type="entry name" value="Znf_C2H2_sf"/>
</dbReference>
<feature type="region of interest" description="Disordered" evidence="5">
    <location>
        <begin position="1"/>
        <end position="89"/>
    </location>
</feature>
<feature type="domain" description="C2H2-type" evidence="6">
    <location>
        <begin position="265"/>
        <end position="284"/>
    </location>
</feature>
<dbReference type="AlphaFoldDB" id="A0A9P0MC93"/>
<evidence type="ECO:0000256" key="4">
    <source>
        <dbReference type="PROSITE-ProRule" id="PRU00042"/>
    </source>
</evidence>
<dbReference type="GO" id="GO:0005634">
    <property type="term" value="C:nucleus"/>
    <property type="evidence" value="ECO:0007669"/>
    <property type="project" value="UniProtKB-ARBA"/>
</dbReference>
<dbReference type="GO" id="GO:0008270">
    <property type="term" value="F:zinc ion binding"/>
    <property type="evidence" value="ECO:0007669"/>
    <property type="project" value="UniProtKB-KW"/>
</dbReference>
<dbReference type="OrthoDB" id="6155966at2759"/>
<keyword evidence="8" id="KW-1185">Reference proteome</keyword>
<keyword evidence="2 4" id="KW-0863">Zinc-finger</keyword>
<feature type="domain" description="C2H2-type" evidence="6">
    <location>
        <begin position="236"/>
        <end position="264"/>
    </location>
</feature>
<dbReference type="InterPro" id="IPR050331">
    <property type="entry name" value="Zinc_finger"/>
</dbReference>
<protein>
    <recommendedName>
        <fullName evidence="6">C2H2-type domain-containing protein</fullName>
    </recommendedName>
</protein>
<dbReference type="PROSITE" id="PS50157">
    <property type="entry name" value="ZINC_FINGER_C2H2_2"/>
    <property type="match status" value="3"/>
</dbReference>
<name>A0A9P0MC93_ACAOB</name>
<dbReference type="EMBL" id="CAKOFQ010008059">
    <property type="protein sequence ID" value="CAH2011307.1"/>
    <property type="molecule type" value="Genomic_DNA"/>
</dbReference>
<comment type="caution">
    <text evidence="7">The sequence shown here is derived from an EMBL/GenBank/DDBJ whole genome shotgun (WGS) entry which is preliminary data.</text>
</comment>
<organism evidence="7 8">
    <name type="scientific">Acanthoscelides obtectus</name>
    <name type="common">Bean weevil</name>
    <name type="synonym">Bruchus obtectus</name>
    <dbReference type="NCBI Taxonomy" id="200917"/>
    <lineage>
        <taxon>Eukaryota</taxon>
        <taxon>Metazoa</taxon>
        <taxon>Ecdysozoa</taxon>
        <taxon>Arthropoda</taxon>
        <taxon>Hexapoda</taxon>
        <taxon>Insecta</taxon>
        <taxon>Pterygota</taxon>
        <taxon>Neoptera</taxon>
        <taxon>Endopterygota</taxon>
        <taxon>Coleoptera</taxon>
        <taxon>Polyphaga</taxon>
        <taxon>Cucujiformia</taxon>
        <taxon>Chrysomeloidea</taxon>
        <taxon>Chrysomelidae</taxon>
        <taxon>Bruchinae</taxon>
        <taxon>Bruchini</taxon>
        <taxon>Acanthoscelides</taxon>
    </lineage>
</organism>
<dbReference type="PROSITE" id="PS00028">
    <property type="entry name" value="ZINC_FINGER_C2H2_1"/>
    <property type="match status" value="2"/>
</dbReference>
<dbReference type="Pfam" id="PF00096">
    <property type="entry name" value="zf-C2H2"/>
    <property type="match status" value="2"/>
</dbReference>
<evidence type="ECO:0000259" key="6">
    <source>
        <dbReference type="PROSITE" id="PS50157"/>
    </source>
</evidence>
<sequence length="342" mass="38524">AIKFGISRLVSKSDDEDESSNNNLVRCPKDEATCYSGDERIWEGKESPRPSTSTSPELEVDSPPHSRTNSPSPVTEIPKIESPSKKSEAFSVSALLRPDNPKKTENPCYQETISVTRSYLYPPFIDLMKDAHMKSAQEYTSQLIPRIHPGFFPSGFYPSQKDGEERGFLPTTSLYFSAMAAAMAGGQTQPSQYPGHPSPEELYRLRHQLINNPSSLHSHHHHLLMRPGMVPLGDVYSCIKCEKMFSTPHGLEVHARRSHNGKRPFACELCNKTFGHEISLSQHRPYPCQYCGKRFHQKSDMKKHTYIHTGESQRHAIMIFNSLSSSLTKFSRCPCLTARAVT</sequence>
<dbReference type="PANTHER" id="PTHR16515">
    <property type="entry name" value="PR DOMAIN ZINC FINGER PROTEIN"/>
    <property type="match status" value="1"/>
</dbReference>
<evidence type="ECO:0000256" key="2">
    <source>
        <dbReference type="ARBA" id="ARBA00022771"/>
    </source>
</evidence>
<dbReference type="GO" id="GO:0010468">
    <property type="term" value="P:regulation of gene expression"/>
    <property type="evidence" value="ECO:0007669"/>
    <property type="project" value="TreeGrafter"/>
</dbReference>
<keyword evidence="1" id="KW-0479">Metal-binding</keyword>
<evidence type="ECO:0000256" key="5">
    <source>
        <dbReference type="SAM" id="MobiDB-lite"/>
    </source>
</evidence>
<dbReference type="Gene3D" id="3.30.160.60">
    <property type="entry name" value="Classic Zinc Finger"/>
    <property type="match status" value="2"/>
</dbReference>
<dbReference type="FunFam" id="3.30.160.60:FF:000446">
    <property type="entry name" value="Zinc finger protein"/>
    <property type="match status" value="1"/>
</dbReference>
<feature type="compositionally biased region" description="Basic and acidic residues" evidence="5">
    <location>
        <begin position="27"/>
        <end position="48"/>
    </location>
</feature>
<keyword evidence="3" id="KW-0862">Zinc</keyword>
<feature type="non-terminal residue" evidence="7">
    <location>
        <position position="1"/>
    </location>
</feature>